<dbReference type="Gene3D" id="3.40.630.30">
    <property type="match status" value="1"/>
</dbReference>
<dbReference type="SUPFAM" id="SSF55729">
    <property type="entry name" value="Acyl-CoA N-acyltransferases (Nat)"/>
    <property type="match status" value="1"/>
</dbReference>
<proteinExistence type="predicted"/>
<name>A0ABD5UCZ2_9EURY</name>
<reference evidence="1 2" key="1">
    <citation type="journal article" date="2019" name="Int. J. Syst. Evol. Microbiol.">
        <title>The Global Catalogue of Microorganisms (GCM) 10K type strain sequencing project: providing services to taxonomists for standard genome sequencing and annotation.</title>
        <authorList>
            <consortium name="The Broad Institute Genomics Platform"/>
            <consortium name="The Broad Institute Genome Sequencing Center for Infectious Disease"/>
            <person name="Wu L."/>
            <person name="Ma J."/>
        </authorList>
    </citation>
    <scope>NUCLEOTIDE SEQUENCE [LARGE SCALE GENOMIC DNA]</scope>
    <source>
        <strain evidence="1 2">PSRA2</strain>
    </source>
</reference>
<dbReference type="EMBL" id="JBHSXM010000005">
    <property type="protein sequence ID" value="MFC6838420.1"/>
    <property type="molecule type" value="Genomic_DNA"/>
</dbReference>
<dbReference type="InterPro" id="IPR016181">
    <property type="entry name" value="Acyl_CoA_acyltransferase"/>
</dbReference>
<dbReference type="Proteomes" id="UP001596406">
    <property type="component" value="Unassembled WGS sequence"/>
</dbReference>
<accession>A0ABD5UCZ2</accession>
<comment type="caution">
    <text evidence="1">The sequence shown here is derived from an EMBL/GenBank/DDBJ whole genome shotgun (WGS) entry which is preliminary data.</text>
</comment>
<dbReference type="CDD" id="cd04301">
    <property type="entry name" value="NAT_SF"/>
    <property type="match status" value="1"/>
</dbReference>
<evidence type="ECO:0000313" key="2">
    <source>
        <dbReference type="Proteomes" id="UP001596406"/>
    </source>
</evidence>
<evidence type="ECO:0000313" key="1">
    <source>
        <dbReference type="EMBL" id="MFC6838420.1"/>
    </source>
</evidence>
<gene>
    <name evidence="1" type="ORF">ACFQHK_18225</name>
</gene>
<dbReference type="AlphaFoldDB" id="A0ABD5UCZ2"/>
<evidence type="ECO:0008006" key="3">
    <source>
        <dbReference type="Google" id="ProtNLM"/>
    </source>
</evidence>
<keyword evidence="2" id="KW-1185">Reference proteome</keyword>
<dbReference type="RefSeq" id="WP_304450109.1">
    <property type="nucleotide sequence ID" value="NZ_JARRAH010000005.1"/>
</dbReference>
<sequence>MPSLEGIELIGGGEQTTVETRAVRCPDCGEPTFTAMAGQVTCDSCETTFSGDSHIEAPCRAIICDSCDDPLPLGQDYRFEIAQWDAYLCDDCMKLVAVDTDSGIQQPAILLETEWVLNGESPEVAGNRVSDTVWAKRVETRREQAAVDLLNHEIRRDESGWRAYNADTMSAHLCFDADLCLGYIMWHWEGDTPELGQLFILPTAQRQGIGSGFVEAWREDVVPADQLYTVNNPNENMLRLLRGIGTLELRADQIEFTECRITGQKRDIPEEWQNRGP</sequence>
<protein>
    <recommendedName>
        <fullName evidence="3">GNAT family N-acetyltransferase</fullName>
    </recommendedName>
</protein>
<organism evidence="1 2">
    <name type="scientific">Halomarina ordinaria</name>
    <dbReference type="NCBI Taxonomy" id="3033939"/>
    <lineage>
        <taxon>Archaea</taxon>
        <taxon>Methanobacteriati</taxon>
        <taxon>Methanobacteriota</taxon>
        <taxon>Stenosarchaea group</taxon>
        <taxon>Halobacteria</taxon>
        <taxon>Halobacteriales</taxon>
        <taxon>Natronomonadaceae</taxon>
        <taxon>Halomarina</taxon>
    </lineage>
</organism>